<protein>
    <recommendedName>
        <fullName evidence="1">Rab-GAP TBC domain-containing protein</fullName>
    </recommendedName>
</protein>
<evidence type="ECO:0000313" key="3">
    <source>
        <dbReference type="Proteomes" id="UP000187209"/>
    </source>
</evidence>
<name>A0A1R2CP78_9CILI</name>
<dbReference type="InterPro" id="IPR000195">
    <property type="entry name" value="Rab-GAP-TBC_dom"/>
</dbReference>
<reference evidence="2 3" key="1">
    <citation type="submission" date="2016-11" db="EMBL/GenBank/DDBJ databases">
        <title>The macronuclear genome of Stentor coeruleus: a giant cell with tiny introns.</title>
        <authorList>
            <person name="Slabodnick M."/>
            <person name="Ruby J.G."/>
            <person name="Reiff S.B."/>
            <person name="Swart E.C."/>
            <person name="Gosai S."/>
            <person name="Prabakaran S."/>
            <person name="Witkowska E."/>
            <person name="Larue G.E."/>
            <person name="Fisher S."/>
            <person name="Freeman R.M."/>
            <person name="Gunawardena J."/>
            <person name="Chu W."/>
            <person name="Stover N.A."/>
            <person name="Gregory B.D."/>
            <person name="Nowacki M."/>
            <person name="Derisi J."/>
            <person name="Roy S.W."/>
            <person name="Marshall W.F."/>
            <person name="Sood P."/>
        </authorList>
    </citation>
    <scope>NUCLEOTIDE SEQUENCE [LARGE SCALE GENOMIC DNA]</scope>
    <source>
        <strain evidence="2">WM001</strain>
    </source>
</reference>
<dbReference type="GO" id="GO:0005096">
    <property type="term" value="F:GTPase activator activity"/>
    <property type="evidence" value="ECO:0007669"/>
    <property type="project" value="TreeGrafter"/>
</dbReference>
<dbReference type="EMBL" id="MPUH01000095">
    <property type="protein sequence ID" value="OMJ90783.1"/>
    <property type="molecule type" value="Genomic_DNA"/>
</dbReference>
<dbReference type="Gene3D" id="1.10.10.2750">
    <property type="match status" value="1"/>
</dbReference>
<dbReference type="Pfam" id="PF00566">
    <property type="entry name" value="RabGAP-TBC"/>
    <property type="match status" value="1"/>
</dbReference>
<dbReference type="InterPro" id="IPR035969">
    <property type="entry name" value="Rab-GAP_TBC_sf"/>
</dbReference>
<organism evidence="2 3">
    <name type="scientific">Stentor coeruleus</name>
    <dbReference type="NCBI Taxonomy" id="5963"/>
    <lineage>
        <taxon>Eukaryota</taxon>
        <taxon>Sar</taxon>
        <taxon>Alveolata</taxon>
        <taxon>Ciliophora</taxon>
        <taxon>Postciliodesmatophora</taxon>
        <taxon>Heterotrichea</taxon>
        <taxon>Heterotrichida</taxon>
        <taxon>Stentoridae</taxon>
        <taxon>Stentor</taxon>
    </lineage>
</organism>
<dbReference type="Proteomes" id="UP000187209">
    <property type="component" value="Unassembled WGS sequence"/>
</dbReference>
<dbReference type="AlphaFoldDB" id="A0A1R2CP78"/>
<dbReference type="Gene3D" id="1.10.472.80">
    <property type="entry name" value="Ypt/Rab-GAP domain of gyp1p, domain 3"/>
    <property type="match status" value="1"/>
</dbReference>
<proteinExistence type="predicted"/>
<dbReference type="SUPFAM" id="SSF47923">
    <property type="entry name" value="Ypt/Rab-GAP domain of gyp1p"/>
    <property type="match status" value="2"/>
</dbReference>
<dbReference type="PANTHER" id="PTHR47219">
    <property type="entry name" value="RAB GTPASE-ACTIVATING PROTEIN 1-LIKE"/>
    <property type="match status" value="1"/>
</dbReference>
<dbReference type="GO" id="GO:0031267">
    <property type="term" value="F:small GTPase binding"/>
    <property type="evidence" value="ECO:0007669"/>
    <property type="project" value="TreeGrafter"/>
</dbReference>
<dbReference type="InterPro" id="IPR050302">
    <property type="entry name" value="Rab_GAP_TBC_domain"/>
</dbReference>
<dbReference type="Gene3D" id="1.10.8.270">
    <property type="entry name" value="putative rabgap domain of human tbc1 domain family member 14 like domains"/>
    <property type="match status" value="1"/>
</dbReference>
<sequence>MEIKYHKISEKRSKPFTQREWEMILKHNDFNNVSKKRLKDSLLCGIPSELRGEIWTFLTRANQLSGQFSNGVYKKLHERIADEVSNQIDKDLHRTFPEHRIFQERDGIGQMILKNILCAYANYDPEVGYCQGMGFIVGCLILQIRNEELSFWAFVQIMHDFNWRLIFKNGTPRLITMMNIMKKEVKKRFPDLHQHFEEQDLQLLACFSQYFITVFLYDTPTSIGIRIFDVFLLEGERVLFDLLYRILALKKAQILELKSQDLYMYLRKKLVKECFEEFSLNTLFSTRRQEEREMSEI</sequence>
<comment type="caution">
    <text evidence="2">The sequence shown here is derived from an EMBL/GenBank/DDBJ whole genome shotgun (WGS) entry which is preliminary data.</text>
</comment>
<feature type="domain" description="Rab-GAP TBC" evidence="1">
    <location>
        <begin position="45"/>
        <end position="235"/>
    </location>
</feature>
<dbReference type="PROSITE" id="PS50086">
    <property type="entry name" value="TBC_RABGAP"/>
    <property type="match status" value="1"/>
</dbReference>
<evidence type="ECO:0000259" key="1">
    <source>
        <dbReference type="PROSITE" id="PS50086"/>
    </source>
</evidence>
<evidence type="ECO:0000313" key="2">
    <source>
        <dbReference type="EMBL" id="OMJ90783.1"/>
    </source>
</evidence>
<dbReference type="OrthoDB" id="294251at2759"/>
<dbReference type="FunFam" id="1.10.8.270:FF:000016">
    <property type="entry name" value="TBC1 domain family member 2A"/>
    <property type="match status" value="1"/>
</dbReference>
<gene>
    <name evidence="2" type="ORF">SteCoe_6762</name>
</gene>
<keyword evidence="3" id="KW-1185">Reference proteome</keyword>
<dbReference type="PANTHER" id="PTHR47219:SF9">
    <property type="entry name" value="GTPASE ACTIVATING PROTEIN AND CENTROSOME-ASSOCIATED, ISOFORM B"/>
    <property type="match status" value="1"/>
</dbReference>
<dbReference type="SMART" id="SM00164">
    <property type="entry name" value="TBC"/>
    <property type="match status" value="1"/>
</dbReference>
<accession>A0A1R2CP78</accession>